<dbReference type="GO" id="GO:0005634">
    <property type="term" value="C:nucleus"/>
    <property type="evidence" value="ECO:0007669"/>
    <property type="project" value="UniProtKB-SubCell"/>
</dbReference>
<feature type="compositionally biased region" description="Polar residues" evidence="3">
    <location>
        <begin position="302"/>
        <end position="313"/>
    </location>
</feature>
<dbReference type="SUPFAM" id="SSF57701">
    <property type="entry name" value="Zn2/Cys6 DNA-binding domain"/>
    <property type="match status" value="1"/>
</dbReference>
<feature type="compositionally biased region" description="Polar residues" evidence="3">
    <location>
        <begin position="273"/>
        <end position="289"/>
    </location>
</feature>
<proteinExistence type="predicted"/>
<dbReference type="STRING" id="50990.A0A4Y7PU68"/>
<accession>A0A4Y7PU68</accession>
<feature type="compositionally biased region" description="Low complexity" evidence="3">
    <location>
        <begin position="29"/>
        <end position="44"/>
    </location>
</feature>
<sequence>MNSPDDPSKSSMPSYYDQDKSSNEHRPFSTYYASSSDSTTHYAAPPHINTSPSTVTYGDSYGSSDVQQTSPTSADSPPNPLAHGSVSVPGSTSALSEDRESEKEKKRRSSKGKERMRIELAPDQPPTTQGKERERVYVACLYCRSRKIRCDGAKPVCFNCRNRAGAGSAGSAGGTSIECLYDAAPKRRGPDRCPGARHRVQRQGSGQSRPRTRTRAGNSSGSQDGVGSSPRRSNATAERNGDRDPRISGDEEPYERETKRRRKRNDDPGIAGPSTNANASFPVLSQSDAGLTILGLDPNRGRATSSISDTTGSEDAIDTYDTSQQPTRDRQSVLTLPSLPSLPSVDVSGGLLTTSLPSLQATSDMRSYVASPIASASPGASRVHIQDGSDRIELYSVENSDPHLRSQSHHPGRHAGIQHIPPLADVRPYAAVSAHHPPLPSLSHYPLEHHVQGSYVERERDPYPHGYNRRPNLRLPSLPSDVISPLRPDSSSSMLVSPSVPRVPRLDEFAWVPNHSVNHSPISSHSPAGLIHSHNPALASPVSPYVESRSYDERGYYQQYDVRPGSQGHSQQYHSVQDDGLGQQQLGTRSGFSNGVYDHAQAPQPQQQPAYGTYSYETVSNQVLHVPPPQVPEHNNVPLENPSVHPQWAPAPPMSNGSGTEIYADSGEENSEQGGGVVTVFTASIERAPSMDFVRKTWWDALLDLYGSAPFPTHSLSQPSPLSKTPHALTHEQDSQLIAGAMPTSGPPIQTRGQISRLVMTDLQTFFRVSNFWLSFINLPLFYANLCDAHIREAELQPALLLAILAMGTLMRSSEKGLGAHGRARAAWIRDQAQAALEGSICAGWVDPGLAQAAWLIVLFEISAHPQNSRARTSSAFATLDSIIRTLRLTQLDSEDPRASTFAPHTVPRVPPSRRSPTSTPYAHLHHATVTEQHAHGTAHPESTINTNDGCPCEMMTLGQAWPQAREHVPFWLYSPAWNPSWSVPEIRMEECRRLCWTTLTLMAGYTSYAAALNLQICDLYVVQASNYRLLFPGESLYPLYAPEAIDASKESVWALCARTMLLWNSCVRMRSEAATDEDRARFTKEVWQEADTIEAALDAHTCASEKALLFQGREYLFNCRMFISYEFRRFIPCPYSDVGGQFHHQKAEEFLKHQMGIAKRMALGIRNASMQTEGVMSRRPFLAYWFMGQVSRTLQLYAVDQTLKVAIEVAKELLPPIDFLSALWPCEEQRKRYARLRHNLDTACHNAGIPPPPPPNFNLPFVTHS</sequence>
<dbReference type="InterPro" id="IPR050613">
    <property type="entry name" value="Sec_Metabolite_Reg"/>
</dbReference>
<dbReference type="PANTHER" id="PTHR31001:SF89">
    <property type="entry name" value="ZN(2)-C6 FUNGAL-TYPE DOMAIN-CONTAINING PROTEIN"/>
    <property type="match status" value="1"/>
</dbReference>
<dbReference type="EMBL" id="ML170212">
    <property type="protein sequence ID" value="TDL18119.1"/>
    <property type="molecule type" value="Genomic_DNA"/>
</dbReference>
<feature type="compositionally biased region" description="Low complexity" evidence="3">
    <location>
        <begin position="578"/>
        <end position="587"/>
    </location>
</feature>
<dbReference type="SMART" id="SM00066">
    <property type="entry name" value="GAL4"/>
    <property type="match status" value="1"/>
</dbReference>
<feature type="compositionally biased region" description="Basic and acidic residues" evidence="3">
    <location>
        <begin position="17"/>
        <end position="27"/>
    </location>
</feature>
<feature type="region of interest" description="Disordered" evidence="3">
    <location>
        <begin position="187"/>
        <end position="339"/>
    </location>
</feature>
<dbReference type="PROSITE" id="PS50048">
    <property type="entry name" value="ZN2_CY6_FUNGAL_2"/>
    <property type="match status" value="1"/>
</dbReference>
<evidence type="ECO:0000256" key="2">
    <source>
        <dbReference type="ARBA" id="ARBA00023242"/>
    </source>
</evidence>
<dbReference type="CDD" id="cd00067">
    <property type="entry name" value="GAL4"/>
    <property type="match status" value="1"/>
</dbReference>
<feature type="compositionally biased region" description="Basic and acidic residues" evidence="3">
    <location>
        <begin position="239"/>
        <end position="249"/>
    </location>
</feature>
<evidence type="ECO:0000256" key="1">
    <source>
        <dbReference type="ARBA" id="ARBA00004123"/>
    </source>
</evidence>
<evidence type="ECO:0000313" key="5">
    <source>
        <dbReference type="EMBL" id="TDL18119.1"/>
    </source>
</evidence>
<feature type="compositionally biased region" description="Polar residues" evidence="3">
    <location>
        <begin position="48"/>
        <end position="76"/>
    </location>
</feature>
<feature type="compositionally biased region" description="Polar residues" evidence="3">
    <location>
        <begin position="202"/>
        <end position="237"/>
    </location>
</feature>
<feature type="compositionally biased region" description="Low complexity" evidence="3">
    <location>
        <begin position="600"/>
        <end position="609"/>
    </location>
</feature>
<dbReference type="VEuPathDB" id="FungiDB:BD410DRAFT_753584"/>
<dbReference type="Pfam" id="PF00172">
    <property type="entry name" value="Zn_clus"/>
    <property type="match status" value="1"/>
</dbReference>
<name>A0A4Y7PU68_9AGAM</name>
<organism evidence="5 6">
    <name type="scientific">Rickenella mellea</name>
    <dbReference type="NCBI Taxonomy" id="50990"/>
    <lineage>
        <taxon>Eukaryota</taxon>
        <taxon>Fungi</taxon>
        <taxon>Dikarya</taxon>
        <taxon>Basidiomycota</taxon>
        <taxon>Agaricomycotina</taxon>
        <taxon>Agaricomycetes</taxon>
        <taxon>Hymenochaetales</taxon>
        <taxon>Rickenellaceae</taxon>
        <taxon>Rickenella</taxon>
    </lineage>
</organism>
<dbReference type="AlphaFoldDB" id="A0A4Y7PU68"/>
<feature type="compositionally biased region" description="Low complexity" evidence="3">
    <location>
        <begin position="1"/>
        <end position="16"/>
    </location>
</feature>
<dbReference type="OrthoDB" id="2123952at2759"/>
<keyword evidence="6" id="KW-1185">Reference proteome</keyword>
<feature type="domain" description="Zn(2)-C6 fungal-type" evidence="4">
    <location>
        <begin position="139"/>
        <end position="181"/>
    </location>
</feature>
<keyword evidence="2" id="KW-0539">Nucleus</keyword>
<feature type="region of interest" description="Disordered" evidence="3">
    <location>
        <begin position="1"/>
        <end position="132"/>
    </location>
</feature>
<gene>
    <name evidence="5" type="ORF">BD410DRAFT_753584</name>
</gene>
<reference evidence="5 6" key="1">
    <citation type="submission" date="2018-06" db="EMBL/GenBank/DDBJ databases">
        <title>A transcriptomic atlas of mushroom development highlights an independent origin of complex multicellularity.</title>
        <authorList>
            <consortium name="DOE Joint Genome Institute"/>
            <person name="Krizsan K."/>
            <person name="Almasi E."/>
            <person name="Merenyi Z."/>
            <person name="Sahu N."/>
            <person name="Viragh M."/>
            <person name="Koszo T."/>
            <person name="Mondo S."/>
            <person name="Kiss B."/>
            <person name="Balint B."/>
            <person name="Kues U."/>
            <person name="Barry K."/>
            <person name="Hegedus J.C."/>
            <person name="Henrissat B."/>
            <person name="Johnson J."/>
            <person name="Lipzen A."/>
            <person name="Ohm R."/>
            <person name="Nagy I."/>
            <person name="Pangilinan J."/>
            <person name="Yan J."/>
            <person name="Xiong Y."/>
            <person name="Grigoriev I.V."/>
            <person name="Hibbett D.S."/>
            <person name="Nagy L.G."/>
        </authorList>
    </citation>
    <scope>NUCLEOTIDE SEQUENCE [LARGE SCALE GENOMIC DNA]</scope>
    <source>
        <strain evidence="5 6">SZMC22713</strain>
    </source>
</reference>
<dbReference type="Proteomes" id="UP000294933">
    <property type="component" value="Unassembled WGS sequence"/>
</dbReference>
<comment type="subcellular location">
    <subcellularLocation>
        <location evidence="1">Nucleus</location>
    </subcellularLocation>
</comment>
<dbReference type="CDD" id="cd12148">
    <property type="entry name" value="fungal_TF_MHR"/>
    <property type="match status" value="1"/>
</dbReference>
<evidence type="ECO:0000313" key="6">
    <source>
        <dbReference type="Proteomes" id="UP000294933"/>
    </source>
</evidence>
<dbReference type="PANTHER" id="PTHR31001">
    <property type="entry name" value="UNCHARACTERIZED TRANSCRIPTIONAL REGULATORY PROTEIN"/>
    <property type="match status" value="1"/>
</dbReference>
<dbReference type="Gene3D" id="4.10.240.10">
    <property type="entry name" value="Zn(2)-C6 fungal-type DNA-binding domain"/>
    <property type="match status" value="1"/>
</dbReference>
<dbReference type="GO" id="GO:0000981">
    <property type="term" value="F:DNA-binding transcription factor activity, RNA polymerase II-specific"/>
    <property type="evidence" value="ECO:0007669"/>
    <property type="project" value="InterPro"/>
</dbReference>
<evidence type="ECO:0000256" key="3">
    <source>
        <dbReference type="SAM" id="MobiDB-lite"/>
    </source>
</evidence>
<dbReference type="InterPro" id="IPR036864">
    <property type="entry name" value="Zn2-C6_fun-type_DNA-bd_sf"/>
</dbReference>
<feature type="region of interest" description="Disordered" evidence="3">
    <location>
        <begin position="897"/>
        <end position="921"/>
    </location>
</feature>
<dbReference type="GO" id="GO:0008270">
    <property type="term" value="F:zinc ion binding"/>
    <property type="evidence" value="ECO:0007669"/>
    <property type="project" value="InterPro"/>
</dbReference>
<feature type="compositionally biased region" description="Basic and acidic residues" evidence="3">
    <location>
        <begin position="111"/>
        <end position="120"/>
    </location>
</feature>
<dbReference type="InterPro" id="IPR001138">
    <property type="entry name" value="Zn2Cys6_DnaBD"/>
</dbReference>
<protein>
    <recommendedName>
        <fullName evidence="4">Zn(2)-C6 fungal-type domain-containing protein</fullName>
    </recommendedName>
</protein>
<evidence type="ECO:0000259" key="4">
    <source>
        <dbReference type="PROSITE" id="PS50048"/>
    </source>
</evidence>
<feature type="region of interest" description="Disordered" evidence="3">
    <location>
        <begin position="561"/>
        <end position="609"/>
    </location>
</feature>